<dbReference type="AlphaFoldDB" id="A0A084QNG8"/>
<accession>A0A084QNG8</accession>
<dbReference type="InParanoid" id="A0A084QNG8"/>
<organism evidence="2 3">
    <name type="scientific">Stachybotrys chlorohalonatus (strain IBT 40285)</name>
    <dbReference type="NCBI Taxonomy" id="1283841"/>
    <lineage>
        <taxon>Eukaryota</taxon>
        <taxon>Fungi</taxon>
        <taxon>Dikarya</taxon>
        <taxon>Ascomycota</taxon>
        <taxon>Pezizomycotina</taxon>
        <taxon>Sordariomycetes</taxon>
        <taxon>Hypocreomycetidae</taxon>
        <taxon>Hypocreales</taxon>
        <taxon>Stachybotryaceae</taxon>
        <taxon>Stachybotrys</taxon>
    </lineage>
</organism>
<evidence type="ECO:0000313" key="2">
    <source>
        <dbReference type="EMBL" id="KFA65503.1"/>
    </source>
</evidence>
<gene>
    <name evidence="2" type="ORF">S40285_09849</name>
</gene>
<reference evidence="2 3" key="1">
    <citation type="journal article" date="2014" name="BMC Genomics">
        <title>Comparative genome sequencing reveals chemotype-specific gene clusters in the toxigenic black mold Stachybotrys.</title>
        <authorList>
            <person name="Semeiks J."/>
            <person name="Borek D."/>
            <person name="Otwinowski Z."/>
            <person name="Grishin N.V."/>
        </authorList>
    </citation>
    <scope>NUCLEOTIDE SEQUENCE [LARGE SCALE GENOMIC DNA]</scope>
    <source>
        <strain evidence="2 3">IBT 40285</strain>
    </source>
</reference>
<evidence type="ECO:0000313" key="3">
    <source>
        <dbReference type="Proteomes" id="UP000028524"/>
    </source>
</evidence>
<name>A0A084QNG8_STAC4</name>
<protein>
    <submittedName>
        <fullName evidence="2">Uncharacterized protein</fullName>
    </submittedName>
</protein>
<dbReference type="Proteomes" id="UP000028524">
    <property type="component" value="Unassembled WGS sequence"/>
</dbReference>
<evidence type="ECO:0000256" key="1">
    <source>
        <dbReference type="SAM" id="MobiDB-lite"/>
    </source>
</evidence>
<feature type="region of interest" description="Disordered" evidence="1">
    <location>
        <begin position="71"/>
        <end position="93"/>
    </location>
</feature>
<keyword evidence="3" id="KW-1185">Reference proteome</keyword>
<feature type="region of interest" description="Disordered" evidence="1">
    <location>
        <begin position="1"/>
        <end position="26"/>
    </location>
</feature>
<dbReference type="HOGENOM" id="CLU_2401110_0_0_1"/>
<proteinExistence type="predicted"/>
<dbReference type="EMBL" id="KL660597">
    <property type="protein sequence ID" value="KFA65503.1"/>
    <property type="molecule type" value="Genomic_DNA"/>
</dbReference>
<sequence>MKPSNLPDDPDHSRLAPAKPGCPGHGPVLGAVTEGVVVGHATGITAASRRVAKYSIARRLVYAHARVITSPSRDGVNSNRSGGGVGVVADPSW</sequence>